<keyword evidence="3" id="KW-0479">Metal-binding</keyword>
<dbReference type="GO" id="GO:0046872">
    <property type="term" value="F:metal ion binding"/>
    <property type="evidence" value="ECO:0007669"/>
    <property type="project" value="UniProtKB-KW"/>
</dbReference>
<sequence length="455" mass="49203">MTASRSVSARVGRSSAAPRKSSDSAVRTFVLDTSVLLSDPWAVTRFAEHRVVLPLVVISELEGKRHHHELGWFARESLRMLDDLRLEYGRLDQPVPIGTEGGTLQVELNHTDPSVLPVGFRTDSNDSRILACALNLEAEGGDVVLVSKDIPMRVKAGAVGLPADEYHAHDVVPSGWTGMTELDVASSSIDELFSEGVVDLEEAREFPCHTGIRLLGGSSSALGRVNADKRVQLVRGEREAFGLHGRSAEQRIALDILLDDSVGIVSLGGKAGTGKSALALTAGLEAVLERRTQRKVVVFRPLYAVGGQELGYLPGSESEKMGPWAQAVFDTLDGLASTEVMDEVISRGMLEVLPLTHIRGRSLHDSFVIVDEAQSLERNVLLTVLSRLGTGSRVILTHDVAQRDNLRVGRHDGVAAVIEKLKGHPLFAHITLTRSERSPIAALVTEMLEEFGPTP</sequence>
<comment type="catalytic activity">
    <reaction evidence="11">
        <text>GTP + H2O = GDP + phosphate + H(+)</text>
        <dbReference type="Rhea" id="RHEA:19669"/>
        <dbReference type="ChEBI" id="CHEBI:15377"/>
        <dbReference type="ChEBI" id="CHEBI:15378"/>
        <dbReference type="ChEBI" id="CHEBI:37565"/>
        <dbReference type="ChEBI" id="CHEBI:43474"/>
        <dbReference type="ChEBI" id="CHEBI:58189"/>
    </reaction>
</comment>
<name>Q0S499_RHOJR</name>
<evidence type="ECO:0000256" key="16">
    <source>
        <dbReference type="ARBA" id="ARBA00071584"/>
    </source>
</evidence>
<dbReference type="GO" id="GO:0005525">
    <property type="term" value="F:GTP binding"/>
    <property type="evidence" value="ECO:0007669"/>
    <property type="project" value="UniProtKB-KW"/>
</dbReference>
<evidence type="ECO:0000256" key="1">
    <source>
        <dbReference type="ARBA" id="ARBA00022649"/>
    </source>
</evidence>
<proteinExistence type="inferred from homology"/>
<evidence type="ECO:0000256" key="15">
    <source>
        <dbReference type="ARBA" id="ARBA00066581"/>
    </source>
</evidence>
<dbReference type="KEGG" id="rha:RHA1_ro05860"/>
<dbReference type="Pfam" id="PF02562">
    <property type="entry name" value="PhoH"/>
    <property type="match status" value="1"/>
</dbReference>
<dbReference type="InterPro" id="IPR002716">
    <property type="entry name" value="PIN_dom"/>
</dbReference>
<dbReference type="Proteomes" id="UP000008710">
    <property type="component" value="Chromosome"/>
</dbReference>
<dbReference type="CDD" id="cd09883">
    <property type="entry name" value="PIN_VapC_PhoHL-ATPase"/>
    <property type="match status" value="1"/>
</dbReference>
<dbReference type="GO" id="GO:0004518">
    <property type="term" value="F:nuclease activity"/>
    <property type="evidence" value="ECO:0007669"/>
    <property type="project" value="UniProtKB-KW"/>
</dbReference>
<reference evidence="20" key="1">
    <citation type="journal article" date="2006" name="Proc. Natl. Acad. Sci. U.S.A.">
        <title>The complete genome of Rhodococcus sp. RHA1 provides insights into a catabolic powerhouse.</title>
        <authorList>
            <person name="McLeod M.P."/>
            <person name="Warren R.L."/>
            <person name="Hsiao W.W.L."/>
            <person name="Araki N."/>
            <person name="Myhre M."/>
            <person name="Fernandes C."/>
            <person name="Miyazawa D."/>
            <person name="Wong W."/>
            <person name="Lillquist A.L."/>
            <person name="Wang D."/>
            <person name="Dosanjh M."/>
            <person name="Hara H."/>
            <person name="Petrescu A."/>
            <person name="Morin R.D."/>
            <person name="Yang G."/>
            <person name="Stott J.M."/>
            <person name="Schein J.E."/>
            <person name="Shin H."/>
            <person name="Smailus D."/>
            <person name="Siddiqui A.S."/>
            <person name="Marra M.A."/>
            <person name="Jones S.J.M."/>
            <person name="Holt R."/>
            <person name="Brinkman F.S.L."/>
            <person name="Miyauchi K."/>
            <person name="Fukuda M."/>
            <person name="Davies J.E."/>
            <person name="Mohn W.W."/>
            <person name="Eltis L.D."/>
        </authorList>
    </citation>
    <scope>NUCLEOTIDE SEQUENCE [LARGE SCALE GENOMIC DNA]</scope>
    <source>
        <strain evidence="20">RHA1</strain>
    </source>
</reference>
<dbReference type="AlphaFoldDB" id="Q0S499"/>
<evidence type="ECO:0000256" key="4">
    <source>
        <dbReference type="ARBA" id="ARBA00022741"/>
    </source>
</evidence>
<evidence type="ECO:0000256" key="8">
    <source>
        <dbReference type="ARBA" id="ARBA00023134"/>
    </source>
</evidence>
<feature type="domain" description="PIN" evidence="18">
    <location>
        <begin position="27"/>
        <end position="154"/>
    </location>
</feature>
<evidence type="ECO:0000256" key="10">
    <source>
        <dbReference type="ARBA" id="ARBA00046345"/>
    </source>
</evidence>
<keyword evidence="9" id="KW-0413">Isomerase</keyword>
<dbReference type="GO" id="GO:0005524">
    <property type="term" value="F:ATP binding"/>
    <property type="evidence" value="ECO:0007669"/>
    <property type="project" value="UniProtKB-KW"/>
</dbReference>
<comment type="catalytic activity">
    <reaction evidence="13">
        <text>n ATP + n H2O + wound RNA = n ADP + n phosphate + unwound RNA.</text>
        <dbReference type="EC" id="5.6.2.5"/>
    </reaction>
</comment>
<evidence type="ECO:0000256" key="5">
    <source>
        <dbReference type="ARBA" id="ARBA00022801"/>
    </source>
</evidence>
<evidence type="ECO:0000256" key="14">
    <source>
        <dbReference type="ARBA" id="ARBA00060962"/>
    </source>
</evidence>
<accession>Q0S499</accession>
<evidence type="ECO:0000259" key="18">
    <source>
        <dbReference type="SMART" id="SM00670"/>
    </source>
</evidence>
<dbReference type="Pfam" id="PF13638">
    <property type="entry name" value="PIN_4"/>
    <property type="match status" value="1"/>
</dbReference>
<evidence type="ECO:0000256" key="12">
    <source>
        <dbReference type="ARBA" id="ARBA00049360"/>
    </source>
</evidence>
<organism evidence="19 20">
    <name type="scientific">Rhodococcus jostii (strain RHA1)</name>
    <dbReference type="NCBI Taxonomy" id="101510"/>
    <lineage>
        <taxon>Bacteria</taxon>
        <taxon>Bacillati</taxon>
        <taxon>Actinomycetota</taxon>
        <taxon>Actinomycetes</taxon>
        <taxon>Mycobacteriales</taxon>
        <taxon>Nocardiaceae</taxon>
        <taxon>Rhodococcus</taxon>
    </lineage>
</organism>
<dbReference type="Gene3D" id="3.40.50.1010">
    <property type="entry name" value="5'-nuclease"/>
    <property type="match status" value="1"/>
</dbReference>
<dbReference type="eggNOG" id="COG1875">
    <property type="taxonomic scope" value="Bacteria"/>
</dbReference>
<dbReference type="GO" id="GO:0016787">
    <property type="term" value="F:hydrolase activity"/>
    <property type="evidence" value="ECO:0007669"/>
    <property type="project" value="UniProtKB-KW"/>
</dbReference>
<keyword evidence="7" id="KW-0460">Magnesium</keyword>
<dbReference type="PANTHER" id="PTHR30473">
    <property type="entry name" value="PROTEIN PHOH"/>
    <property type="match status" value="1"/>
</dbReference>
<dbReference type="Gene3D" id="3.40.50.300">
    <property type="entry name" value="P-loop containing nucleotide triphosphate hydrolases"/>
    <property type="match status" value="1"/>
</dbReference>
<evidence type="ECO:0000256" key="6">
    <source>
        <dbReference type="ARBA" id="ARBA00022840"/>
    </source>
</evidence>
<dbReference type="PATRIC" id="fig|101510.16.peg.5901"/>
<evidence type="ECO:0000256" key="3">
    <source>
        <dbReference type="ARBA" id="ARBA00022723"/>
    </source>
</evidence>
<keyword evidence="2" id="KW-0540">Nuclease</keyword>
<keyword evidence="4" id="KW-0547">Nucleotide-binding</keyword>
<evidence type="ECO:0000256" key="17">
    <source>
        <dbReference type="ARBA" id="ARBA00076032"/>
    </source>
</evidence>
<dbReference type="InterPro" id="IPR003714">
    <property type="entry name" value="PhoH"/>
</dbReference>
<keyword evidence="1" id="KW-1277">Toxin-antitoxin system</keyword>
<dbReference type="EMBL" id="CP000431">
    <property type="protein sequence ID" value="ABG97637.1"/>
    <property type="molecule type" value="Genomic_DNA"/>
</dbReference>
<dbReference type="InterPro" id="IPR027417">
    <property type="entry name" value="P-loop_NTPase"/>
</dbReference>
<dbReference type="PANTHER" id="PTHR30473:SF2">
    <property type="entry name" value="PIN DOMAIN-CONTAINING PROTEIN"/>
    <property type="match status" value="1"/>
</dbReference>
<dbReference type="GO" id="GO:0032574">
    <property type="term" value="F:5'-3' RNA helicase activity"/>
    <property type="evidence" value="ECO:0007669"/>
    <property type="project" value="UniProtKB-EC"/>
</dbReference>
<dbReference type="InterPro" id="IPR051451">
    <property type="entry name" value="PhoH2-like"/>
</dbReference>
<dbReference type="OrthoDB" id="9766527at2"/>
<evidence type="ECO:0000256" key="2">
    <source>
        <dbReference type="ARBA" id="ARBA00022722"/>
    </source>
</evidence>
<dbReference type="SMART" id="SM00670">
    <property type="entry name" value="PINc"/>
    <property type="match status" value="1"/>
</dbReference>
<dbReference type="SUPFAM" id="SSF88723">
    <property type="entry name" value="PIN domain-like"/>
    <property type="match status" value="1"/>
</dbReference>
<protein>
    <recommendedName>
        <fullName evidence="16">Protein PhoH2</fullName>
        <ecNumber evidence="15">5.6.2.5</ecNumber>
    </recommendedName>
    <alternativeName>
        <fullName evidence="17">RNA 5'-3' helicase PhoH2</fullName>
    </alternativeName>
</protein>
<dbReference type="GO" id="GO:0005829">
    <property type="term" value="C:cytosol"/>
    <property type="evidence" value="ECO:0007669"/>
    <property type="project" value="TreeGrafter"/>
</dbReference>
<dbReference type="SUPFAM" id="SSF52540">
    <property type="entry name" value="P-loop containing nucleoside triphosphate hydrolases"/>
    <property type="match status" value="1"/>
</dbReference>
<dbReference type="HOGENOM" id="CLU_022283_2_1_11"/>
<evidence type="ECO:0000313" key="20">
    <source>
        <dbReference type="Proteomes" id="UP000008710"/>
    </source>
</evidence>
<evidence type="ECO:0000256" key="7">
    <source>
        <dbReference type="ARBA" id="ARBA00022842"/>
    </source>
</evidence>
<dbReference type="FunFam" id="3.40.50.300:FF:000215">
    <property type="entry name" value="ATP-binding protein"/>
    <property type="match status" value="1"/>
</dbReference>
<evidence type="ECO:0000256" key="9">
    <source>
        <dbReference type="ARBA" id="ARBA00023235"/>
    </source>
</evidence>
<evidence type="ECO:0000256" key="13">
    <source>
        <dbReference type="ARBA" id="ARBA00052583"/>
    </source>
</evidence>
<keyword evidence="6" id="KW-0067">ATP-binding</keyword>
<comment type="similarity">
    <text evidence="14">In the C-terminal section; belongs to the PhoH family.</text>
</comment>
<dbReference type="InterPro" id="IPR029060">
    <property type="entry name" value="PIN-like_dom_sf"/>
</dbReference>
<comment type="similarity">
    <text evidence="10">In the N-terminal section; belongs to the PINc/VapC protein family.</text>
</comment>
<comment type="catalytic activity">
    <reaction evidence="12">
        <text>ATP + H2O = ADP + phosphate + H(+)</text>
        <dbReference type="Rhea" id="RHEA:13065"/>
        <dbReference type="ChEBI" id="CHEBI:15377"/>
        <dbReference type="ChEBI" id="CHEBI:15378"/>
        <dbReference type="ChEBI" id="CHEBI:30616"/>
        <dbReference type="ChEBI" id="CHEBI:43474"/>
        <dbReference type="ChEBI" id="CHEBI:456216"/>
    </reaction>
</comment>
<dbReference type="EC" id="5.6.2.5" evidence="15"/>
<keyword evidence="8" id="KW-0342">GTP-binding</keyword>
<dbReference type="RefSeq" id="WP_011597955.1">
    <property type="nucleotide sequence ID" value="NC_008268.1"/>
</dbReference>
<evidence type="ECO:0000256" key="11">
    <source>
        <dbReference type="ARBA" id="ARBA00048548"/>
    </source>
</evidence>
<gene>
    <name evidence="19" type="ordered locus">RHA1_ro05860</name>
</gene>
<keyword evidence="5" id="KW-0378">Hydrolase</keyword>
<evidence type="ECO:0000313" key="19">
    <source>
        <dbReference type="EMBL" id="ABG97637.1"/>
    </source>
</evidence>